<gene>
    <name evidence="8" type="ORF">G4B88_007031</name>
</gene>
<dbReference type="InterPro" id="IPR015424">
    <property type="entry name" value="PyrdxlP-dep_Trfase"/>
</dbReference>
<dbReference type="PRINTS" id="PR00800">
    <property type="entry name" value="YHDCRBOXLASE"/>
</dbReference>
<dbReference type="Pfam" id="PF00282">
    <property type="entry name" value="Pyridoxal_deC"/>
    <property type="match status" value="1"/>
</dbReference>
<evidence type="ECO:0000313" key="9">
    <source>
        <dbReference type="Proteomes" id="UP000583929"/>
    </source>
</evidence>
<keyword evidence="5 7" id="KW-0456">Lyase</keyword>
<evidence type="ECO:0000256" key="5">
    <source>
        <dbReference type="ARBA" id="ARBA00023239"/>
    </source>
</evidence>
<dbReference type="InterPro" id="IPR015421">
    <property type="entry name" value="PyrdxlP-dep_Trfase_major"/>
</dbReference>
<dbReference type="Gene3D" id="3.90.1150.10">
    <property type="entry name" value="Aspartate Aminotransferase, domain 1"/>
    <property type="match status" value="1"/>
</dbReference>
<evidence type="ECO:0000256" key="2">
    <source>
        <dbReference type="ARBA" id="ARBA00009533"/>
    </source>
</evidence>
<dbReference type="EMBL" id="JAATIQ010000188">
    <property type="protein sequence ID" value="KAF4372287.1"/>
    <property type="molecule type" value="Genomic_DNA"/>
</dbReference>
<dbReference type="CDD" id="cd06450">
    <property type="entry name" value="DOPA_deC_like"/>
    <property type="match status" value="1"/>
</dbReference>
<reference evidence="8 9" key="1">
    <citation type="journal article" date="2020" name="bioRxiv">
        <title>Sequence and annotation of 42 cannabis genomes reveals extensive copy number variation in cannabinoid synthesis and pathogen resistance genes.</title>
        <authorList>
            <person name="Mckernan K.J."/>
            <person name="Helbert Y."/>
            <person name="Kane L.T."/>
            <person name="Ebling H."/>
            <person name="Zhang L."/>
            <person name="Liu B."/>
            <person name="Eaton Z."/>
            <person name="Mclaughlin S."/>
            <person name="Kingan S."/>
            <person name="Baybayan P."/>
            <person name="Concepcion G."/>
            <person name="Jordan M."/>
            <person name="Riva A."/>
            <person name="Barbazuk W."/>
            <person name="Harkins T."/>
        </authorList>
    </citation>
    <scope>NUCLEOTIDE SEQUENCE [LARGE SCALE GENOMIC DNA]</scope>
    <source>
        <strain evidence="9">cv. Jamaican Lion 4</strain>
        <tissue evidence="8">Leaf</tissue>
    </source>
</reference>
<comment type="cofactor">
    <cofactor evidence="1 6 7">
        <name>pyridoxal 5'-phosphate</name>
        <dbReference type="ChEBI" id="CHEBI:597326"/>
    </cofactor>
</comment>
<dbReference type="InterPro" id="IPR002129">
    <property type="entry name" value="PyrdxlP-dep_de-COase"/>
</dbReference>
<name>A0A7J6FNS6_CANSA</name>
<dbReference type="Proteomes" id="UP000583929">
    <property type="component" value="Unassembled WGS sequence"/>
</dbReference>
<evidence type="ECO:0000256" key="3">
    <source>
        <dbReference type="ARBA" id="ARBA00022793"/>
    </source>
</evidence>
<proteinExistence type="inferred from homology"/>
<evidence type="ECO:0000256" key="7">
    <source>
        <dbReference type="RuleBase" id="RU000382"/>
    </source>
</evidence>
<sequence>MGSFDLVNSNGNLFNPEEFRKQAYQVVDFIANYYTQIESYPVLSQVKPGDIRNQLPNTAPSQSESLQAILKDITNVIIPGMTHWQSPNFFAFFPNNVSTAALLGEMLCTGFNCPGFSWQVSPAITELEMVVMDWLANMINLPKSFLFSGGSGTGGGIIQNTTSDAIIMTLHAARDRAIKKIGTENMLKLVVYGSDQTHSTFEKVSKAMGINPNNIRLIPTVMEKGRPFSMCPLKLRKEIENDVAKGLVPLYLCGSVGTTSTNAVDPLEQLADVATEYGMWFHVDAAYAGSACICPEFQHFFNGIERADSVSMNPHKWLLTGLGCCCLWVKRSDLIVKAMRVEPEYLKNEWSSSTESNPVVNFKDWQLGASRKFNSIRLWIVLRSHGVENLQNHIRSDVQMVADFEMFVKSDPRFEIVVPRLFALVCFRLINPNNNNSEDANELLNRKLLDFVNSSGKIYVSHTIVGGIYMLRFCVGTMLTEECHVIAAWKLIQEGATQLLKN</sequence>
<accession>A0A7J6FNS6</accession>
<evidence type="ECO:0000256" key="4">
    <source>
        <dbReference type="ARBA" id="ARBA00022898"/>
    </source>
</evidence>
<dbReference type="Gene3D" id="3.40.640.10">
    <property type="entry name" value="Type I PLP-dependent aspartate aminotransferase-like (Major domain)"/>
    <property type="match status" value="1"/>
</dbReference>
<dbReference type="GO" id="GO:0016831">
    <property type="term" value="F:carboxy-lyase activity"/>
    <property type="evidence" value="ECO:0007669"/>
    <property type="project" value="UniProtKB-KW"/>
</dbReference>
<keyword evidence="4 6" id="KW-0663">Pyridoxal phosphate</keyword>
<dbReference type="GO" id="GO:0005737">
    <property type="term" value="C:cytoplasm"/>
    <property type="evidence" value="ECO:0007669"/>
    <property type="project" value="TreeGrafter"/>
</dbReference>
<dbReference type="SUPFAM" id="SSF53383">
    <property type="entry name" value="PLP-dependent transferases"/>
    <property type="match status" value="1"/>
</dbReference>
<dbReference type="InterPro" id="IPR010977">
    <property type="entry name" value="Aromatic_deC"/>
</dbReference>
<evidence type="ECO:0000256" key="1">
    <source>
        <dbReference type="ARBA" id="ARBA00001933"/>
    </source>
</evidence>
<dbReference type="AlphaFoldDB" id="A0A7J6FNS6"/>
<feature type="modified residue" description="N6-(pyridoxal phosphate)lysine" evidence="6">
    <location>
        <position position="316"/>
    </location>
</feature>
<dbReference type="PANTHER" id="PTHR11999">
    <property type="entry name" value="GROUP II PYRIDOXAL-5-PHOSPHATE DECARBOXYLASE"/>
    <property type="match status" value="1"/>
</dbReference>
<dbReference type="InterPro" id="IPR021115">
    <property type="entry name" value="Pyridoxal-P_BS"/>
</dbReference>
<comment type="caution">
    <text evidence="8">The sequence shown here is derived from an EMBL/GenBank/DDBJ whole genome shotgun (WGS) entry which is preliminary data.</text>
</comment>
<evidence type="ECO:0000256" key="6">
    <source>
        <dbReference type="PIRSR" id="PIRSR602129-50"/>
    </source>
</evidence>
<dbReference type="Gene3D" id="1.20.1340.10">
    <property type="entry name" value="dopa decarboxylase, N-terminal domain"/>
    <property type="match status" value="1"/>
</dbReference>
<dbReference type="GO" id="GO:0030170">
    <property type="term" value="F:pyridoxal phosphate binding"/>
    <property type="evidence" value="ECO:0007669"/>
    <property type="project" value="InterPro"/>
</dbReference>
<dbReference type="GO" id="GO:0019752">
    <property type="term" value="P:carboxylic acid metabolic process"/>
    <property type="evidence" value="ECO:0007669"/>
    <property type="project" value="InterPro"/>
</dbReference>
<dbReference type="GO" id="GO:0006520">
    <property type="term" value="P:amino acid metabolic process"/>
    <property type="evidence" value="ECO:0007669"/>
    <property type="project" value="InterPro"/>
</dbReference>
<evidence type="ECO:0000313" key="8">
    <source>
        <dbReference type="EMBL" id="KAF4372287.1"/>
    </source>
</evidence>
<keyword evidence="3" id="KW-0210">Decarboxylase</keyword>
<comment type="similarity">
    <text evidence="2 7">Belongs to the group II decarboxylase family.</text>
</comment>
<dbReference type="PANTHER" id="PTHR11999:SF157">
    <property type="entry name" value="TRYPTOPHAN DECARBOXYLASE 1"/>
    <property type="match status" value="1"/>
</dbReference>
<organism evidence="8 9">
    <name type="scientific">Cannabis sativa</name>
    <name type="common">Hemp</name>
    <name type="synonym">Marijuana</name>
    <dbReference type="NCBI Taxonomy" id="3483"/>
    <lineage>
        <taxon>Eukaryota</taxon>
        <taxon>Viridiplantae</taxon>
        <taxon>Streptophyta</taxon>
        <taxon>Embryophyta</taxon>
        <taxon>Tracheophyta</taxon>
        <taxon>Spermatophyta</taxon>
        <taxon>Magnoliopsida</taxon>
        <taxon>eudicotyledons</taxon>
        <taxon>Gunneridae</taxon>
        <taxon>Pentapetalae</taxon>
        <taxon>rosids</taxon>
        <taxon>fabids</taxon>
        <taxon>Rosales</taxon>
        <taxon>Cannabaceae</taxon>
        <taxon>Cannabis</taxon>
    </lineage>
</organism>
<dbReference type="PROSITE" id="PS00392">
    <property type="entry name" value="DDC_GAD_HDC_YDC"/>
    <property type="match status" value="1"/>
</dbReference>
<protein>
    <submittedName>
        <fullName evidence="8">Uncharacterized protein</fullName>
    </submittedName>
</protein>
<dbReference type="InterPro" id="IPR015422">
    <property type="entry name" value="PyrdxlP-dep_Trfase_small"/>
</dbReference>
<keyword evidence="9" id="KW-1185">Reference proteome</keyword>